<dbReference type="Proteomes" id="UP001437256">
    <property type="component" value="Unassembled WGS sequence"/>
</dbReference>
<feature type="region of interest" description="Disordered" evidence="1">
    <location>
        <begin position="507"/>
        <end position="533"/>
    </location>
</feature>
<evidence type="ECO:0000313" key="3">
    <source>
        <dbReference type="Proteomes" id="UP001437256"/>
    </source>
</evidence>
<name>A0ABR3A8U2_9AGAR</name>
<evidence type="ECO:0000313" key="2">
    <source>
        <dbReference type="EMBL" id="KAL0069950.1"/>
    </source>
</evidence>
<sequence>MPSHTYLPIPSRPPFDLVPNAEFNTNVQDPLQSWSDVSALPKQSRNSTQLWLDEWMEKFCKSSASVKGIYSWICSSCHISVEDLADFQVTYLVLCFLMILSAKIDSQADDLINNLQISIARGHSVMKPVAGLSSAAIALSSTLSATGKRKQKQKQSPKPEEREDGEVSEPDVVEPKTKELLEEGEIEEDDNVFTCEWQKDMDDLVAVLQEMKAITEREYQDPQYWTTFLKSEFARIVARISSPYFLAYYLHPHNLKLQLLYGFTNVLGEYFEKWVFPDDEPLEGEALRKAEEESLKQVLRPSGTTTLRPMRTTNDFLQALCAYPSLIPNGSDPMGVFFLYSDDIFIDEWYRWLGPHLGALGYNVQETQPMSIWQPLWNHIKDLKKTPRGFAEYPDLLRFIIDESSELWDARAALKGKTHTQKTHTDDPEGGSVTGHDKFLRAPIRTYLSPDKDHGRGNKAPWIIAGSCKKCLHEADLGKKCFQYIYINTSGNPQRIKMLRGHGVFKVPPKERMEPIKTKPQESKGNSRKSKPKLKKIRSFDKLNFKWIEPDDSTLEQCGRITFFFMDEVNPDKKIDFLVYNAFPDEEYQQMVQNSHYAHLVKPVWRGSQFAHWTTGLMYPQGKCVPSGGRKADTYTYYSGIKSDTFDAIQAMFRVAYMSIAKLYHPELVKDLTAAGESCGMKGIGGINVFSCVNYTAPLHSDQDVVPSLSCQLEKYGVEEKWGEYGFCQAEYGYAFATRENTLWSFDSSKLHGTMLPSQATIDNTKKKVPHIREEPGNNARCTNVIPVAISSGDHDTVWKKDAARAKELRSVRANWKRREQIVEFAHQSTIKK</sequence>
<evidence type="ECO:0000256" key="1">
    <source>
        <dbReference type="SAM" id="MobiDB-lite"/>
    </source>
</evidence>
<comment type="caution">
    <text evidence="2">The sequence shown here is derived from an EMBL/GenBank/DDBJ whole genome shotgun (WGS) entry which is preliminary data.</text>
</comment>
<feature type="compositionally biased region" description="Acidic residues" evidence="1">
    <location>
        <begin position="162"/>
        <end position="172"/>
    </location>
</feature>
<feature type="compositionally biased region" description="Basic and acidic residues" evidence="1">
    <location>
        <begin position="508"/>
        <end position="522"/>
    </location>
</feature>
<organism evidence="2 3">
    <name type="scientific">Marasmius tenuissimus</name>
    <dbReference type="NCBI Taxonomy" id="585030"/>
    <lineage>
        <taxon>Eukaryota</taxon>
        <taxon>Fungi</taxon>
        <taxon>Dikarya</taxon>
        <taxon>Basidiomycota</taxon>
        <taxon>Agaricomycotina</taxon>
        <taxon>Agaricomycetes</taxon>
        <taxon>Agaricomycetidae</taxon>
        <taxon>Agaricales</taxon>
        <taxon>Marasmiineae</taxon>
        <taxon>Marasmiaceae</taxon>
        <taxon>Marasmius</taxon>
    </lineage>
</organism>
<gene>
    <name evidence="2" type="ORF">AAF712_002845</name>
</gene>
<feature type="region of interest" description="Disordered" evidence="1">
    <location>
        <begin position="146"/>
        <end position="179"/>
    </location>
</feature>
<accession>A0ABR3A8U2</accession>
<proteinExistence type="predicted"/>
<dbReference type="EMBL" id="JBBXMP010000009">
    <property type="protein sequence ID" value="KAL0069950.1"/>
    <property type="molecule type" value="Genomic_DNA"/>
</dbReference>
<protein>
    <submittedName>
        <fullName evidence="2">Uncharacterized protein</fullName>
    </submittedName>
</protein>
<keyword evidence="3" id="KW-1185">Reference proteome</keyword>
<reference evidence="2 3" key="1">
    <citation type="submission" date="2024-05" db="EMBL/GenBank/DDBJ databases">
        <title>A draft genome resource for the thread blight pathogen Marasmius tenuissimus strain MS-2.</title>
        <authorList>
            <person name="Yulfo-Soto G.E."/>
            <person name="Baruah I.K."/>
            <person name="Amoako-Attah I."/>
            <person name="Bukari Y."/>
            <person name="Meinhardt L.W."/>
            <person name="Bailey B.A."/>
            <person name="Cohen S.P."/>
        </authorList>
    </citation>
    <scope>NUCLEOTIDE SEQUENCE [LARGE SCALE GENOMIC DNA]</scope>
    <source>
        <strain evidence="2 3">MS-2</strain>
    </source>
</reference>